<keyword evidence="2" id="KW-1185">Reference proteome</keyword>
<proteinExistence type="predicted"/>
<dbReference type="Proteomes" id="UP000660554">
    <property type="component" value="Unassembled WGS sequence"/>
</dbReference>
<gene>
    <name evidence="1" type="ORF">Scinn_60670</name>
</gene>
<organism evidence="1 2">
    <name type="scientific">Streptomyces virginiae</name>
    <name type="common">Streptomyces cinnamonensis</name>
    <dbReference type="NCBI Taxonomy" id="1961"/>
    <lineage>
        <taxon>Bacteria</taxon>
        <taxon>Bacillati</taxon>
        <taxon>Actinomycetota</taxon>
        <taxon>Actinomycetes</taxon>
        <taxon>Kitasatosporales</taxon>
        <taxon>Streptomycetaceae</taxon>
        <taxon>Streptomyces</taxon>
    </lineage>
</organism>
<dbReference type="EMBL" id="BNDV01000016">
    <property type="protein sequence ID" value="GHI16604.1"/>
    <property type="molecule type" value="Genomic_DNA"/>
</dbReference>
<evidence type="ECO:0000313" key="1">
    <source>
        <dbReference type="EMBL" id="GHI16604.1"/>
    </source>
</evidence>
<accession>A0ABQ3NV09</accession>
<reference evidence="2" key="1">
    <citation type="submission" date="2020-09" db="EMBL/GenBank/DDBJ databases">
        <title>Whole genome shotgun sequence of Streptomyces cinnamonensis NBRC 15873.</title>
        <authorList>
            <person name="Komaki H."/>
            <person name="Tamura T."/>
        </authorList>
    </citation>
    <scope>NUCLEOTIDE SEQUENCE [LARGE SCALE GENOMIC DNA]</scope>
    <source>
        <strain evidence="2">NBRC 15873</strain>
    </source>
</reference>
<comment type="caution">
    <text evidence="1">The sequence shown here is derived from an EMBL/GenBank/DDBJ whole genome shotgun (WGS) entry which is preliminary data.</text>
</comment>
<protein>
    <submittedName>
        <fullName evidence="1">Uncharacterized protein</fullName>
    </submittedName>
</protein>
<name>A0ABQ3NV09_STRVG</name>
<evidence type="ECO:0000313" key="2">
    <source>
        <dbReference type="Proteomes" id="UP000660554"/>
    </source>
</evidence>
<sequence>MVPTPSGIPAGLRHPPDLGIKKIALDPAESSAIERPENLLGQVGSYEAMWVFIGLGDPTATR</sequence>